<dbReference type="OrthoDB" id="115252at2"/>
<keyword evidence="2" id="KW-0614">Plasmid</keyword>
<keyword evidence="5" id="KW-1185">Reference proteome</keyword>
<dbReference type="RefSeq" id="WP_036529631.1">
    <property type="nucleotide sequence ID" value="NZ_CP017076.1"/>
</dbReference>
<name>A0A031JKE9_9SPHN</name>
<reference evidence="5" key="3">
    <citation type="journal article" date="2017" name="J. Biotechnol.">
        <title>Complete genome sequence of Novosphingobium resinovorum SA1, a versatile xenobiotic-degrading bacterium capable of utilizing sulfanilic acid.</title>
        <authorList>
            <person name="Hegedus B."/>
            <person name="Kos P.B."/>
            <person name="Balint B."/>
            <person name="Maroti G."/>
            <person name="Gan H.M."/>
            <person name="Perei K."/>
            <person name="Rakhely G."/>
        </authorList>
    </citation>
    <scope>NUCLEOTIDE SEQUENCE [LARGE SCALE GENOMIC DNA]</scope>
    <source>
        <strain evidence="5">SA1</strain>
    </source>
</reference>
<dbReference type="InterPro" id="IPR055492">
    <property type="entry name" value="DUF7064"/>
</dbReference>
<protein>
    <recommendedName>
        <fullName evidence="1">DUF7064 domain-containing protein</fullName>
    </recommendedName>
</protein>
<gene>
    <name evidence="2" type="ORF">BES08_18220</name>
    <name evidence="3" type="ORF">BV97_04924</name>
</gene>
<feature type="domain" description="DUF7064" evidence="1">
    <location>
        <begin position="183"/>
        <end position="303"/>
    </location>
</feature>
<dbReference type="AlphaFoldDB" id="A0A031JKE9"/>
<evidence type="ECO:0000313" key="2">
    <source>
        <dbReference type="EMBL" id="AOR78849.1"/>
    </source>
</evidence>
<dbReference type="EMBL" id="JFYZ01000047">
    <property type="protein sequence ID" value="EZP73170.1"/>
    <property type="molecule type" value="Genomic_DNA"/>
</dbReference>
<evidence type="ECO:0000313" key="5">
    <source>
        <dbReference type="Proteomes" id="UP000094626"/>
    </source>
</evidence>
<reference evidence="3 4" key="1">
    <citation type="submission" date="2014-03" db="EMBL/GenBank/DDBJ databases">
        <title>Whole genome sequence of Novosphingobium resinovorum KF1.</title>
        <authorList>
            <person name="Gan H.M."/>
            <person name="Gan H.Y."/>
            <person name="Chew T.H."/>
            <person name="Savka M.A."/>
        </authorList>
    </citation>
    <scope>NUCLEOTIDE SEQUENCE [LARGE SCALE GENOMIC DNA]</scope>
    <source>
        <strain evidence="3 4">KF1</strain>
    </source>
</reference>
<dbReference type="KEGG" id="nre:BES08_18220"/>
<evidence type="ECO:0000313" key="4">
    <source>
        <dbReference type="Proteomes" id="UP000024329"/>
    </source>
</evidence>
<dbReference type="Pfam" id="PF23212">
    <property type="entry name" value="DUF7064"/>
    <property type="match status" value="1"/>
</dbReference>
<accession>A0A031JKE9</accession>
<dbReference type="SUPFAM" id="SSF159245">
    <property type="entry name" value="AttH-like"/>
    <property type="match status" value="1"/>
</dbReference>
<organism evidence="3 4">
    <name type="scientific">Novosphingobium resinovorum</name>
    <dbReference type="NCBI Taxonomy" id="158500"/>
    <lineage>
        <taxon>Bacteria</taxon>
        <taxon>Pseudomonadati</taxon>
        <taxon>Pseudomonadota</taxon>
        <taxon>Alphaproteobacteria</taxon>
        <taxon>Sphingomonadales</taxon>
        <taxon>Sphingomonadaceae</taxon>
        <taxon>Novosphingobium</taxon>
    </lineage>
</organism>
<proteinExistence type="predicted"/>
<dbReference type="PATRIC" id="fig|158500.4.peg.5002"/>
<dbReference type="Proteomes" id="UP000094626">
    <property type="component" value="Plasmid pSA1"/>
</dbReference>
<evidence type="ECO:0000259" key="1">
    <source>
        <dbReference type="Pfam" id="PF23212"/>
    </source>
</evidence>
<dbReference type="eggNOG" id="ENOG502ZBJV">
    <property type="taxonomic scope" value="Bacteria"/>
</dbReference>
<sequence>MAFDPAALARPAMAIDPVHDGRHALPDLPLMRESIPYCVVLPEHEIALFTYTWVDKDGMAGAAMGIWGRGLGRAPIAVRLPDRKVPDTMGFDDWRIDDFTMRQDLSFNRAEISWRSEEAEIAFTYEAFHPPYAYSTHKDGCPSYAADDRIEQSGRVSGTLRIGTRTIDFTGSGHRDHSWGRRDWDALHYYRWFQGQSGDAFSVHFWEFYALGRRQVRGYVYKDAVMAEIATLDVDWQGDSRLDQTAFQCDIVDELGRATRVEGDVFGVFPLPAAPNFVLNEGAARLTIDGNPGGGWMEMGWPISYLEHVRAAGVY</sequence>
<reference evidence="2" key="2">
    <citation type="submission" date="2016-08" db="EMBL/GenBank/DDBJ databases">
        <authorList>
            <person name="Seilhamer J.J."/>
        </authorList>
    </citation>
    <scope>NUCLEOTIDE SEQUENCE [LARGE SCALE GENOMIC DNA]</scope>
    <source>
        <strain evidence="2">SA1</strain>
        <plasmid evidence="2">pSA1</plasmid>
    </source>
</reference>
<dbReference type="Proteomes" id="UP000024329">
    <property type="component" value="Unassembled WGS sequence"/>
</dbReference>
<geneLocation type="plasmid" evidence="2 5">
    <name>pSA1</name>
</geneLocation>
<dbReference type="EMBL" id="CP017076">
    <property type="protein sequence ID" value="AOR78849.1"/>
    <property type="molecule type" value="Genomic_DNA"/>
</dbReference>
<evidence type="ECO:0000313" key="3">
    <source>
        <dbReference type="EMBL" id="EZP73170.1"/>
    </source>
</evidence>